<evidence type="ECO:0000256" key="1">
    <source>
        <dbReference type="SAM" id="Phobius"/>
    </source>
</evidence>
<keyword evidence="1" id="KW-1133">Transmembrane helix</keyword>
<proteinExistence type="predicted"/>
<evidence type="ECO:0000259" key="2">
    <source>
        <dbReference type="Pfam" id="PF18962"/>
    </source>
</evidence>
<dbReference type="Gene3D" id="2.60.120.260">
    <property type="entry name" value="Galactose-binding domain-like"/>
    <property type="match status" value="1"/>
</dbReference>
<dbReference type="NCBIfam" id="TIGR04183">
    <property type="entry name" value="Por_Secre_tail"/>
    <property type="match status" value="1"/>
</dbReference>
<dbReference type="InterPro" id="IPR055015">
    <property type="entry name" value="GCX_COOH"/>
</dbReference>
<comment type="caution">
    <text evidence="3">The sequence shown here is derived from an EMBL/GenBank/DDBJ whole genome shotgun (WGS) entry which is preliminary data.</text>
</comment>
<organism evidence="3 4">
    <name type="scientific">Splendidivirga corallicola</name>
    <dbReference type="NCBI Taxonomy" id="3051826"/>
    <lineage>
        <taxon>Bacteria</taxon>
        <taxon>Pseudomonadati</taxon>
        <taxon>Bacteroidota</taxon>
        <taxon>Cytophagia</taxon>
        <taxon>Cytophagales</taxon>
        <taxon>Splendidivirgaceae</taxon>
        <taxon>Splendidivirga</taxon>
    </lineage>
</organism>
<evidence type="ECO:0000313" key="4">
    <source>
        <dbReference type="Proteomes" id="UP001172082"/>
    </source>
</evidence>
<accession>A0ABT8KSM4</accession>
<keyword evidence="1" id="KW-0812">Transmembrane</keyword>
<dbReference type="InterPro" id="IPR026444">
    <property type="entry name" value="Secre_tail"/>
</dbReference>
<dbReference type="Pfam" id="PF18962">
    <property type="entry name" value="Por_Secre_tail"/>
    <property type="match status" value="1"/>
</dbReference>
<dbReference type="EMBL" id="JAUJEA010000005">
    <property type="protein sequence ID" value="MDN5202638.1"/>
    <property type="molecule type" value="Genomic_DNA"/>
</dbReference>
<dbReference type="NCBIfam" id="NF045639">
    <property type="entry name" value="GCX_COOH"/>
    <property type="match status" value="1"/>
</dbReference>
<feature type="domain" description="Secretion system C-terminal sorting" evidence="2">
    <location>
        <begin position="344"/>
        <end position="420"/>
    </location>
</feature>
<keyword evidence="1" id="KW-0472">Membrane</keyword>
<dbReference type="RefSeq" id="WP_346752661.1">
    <property type="nucleotide sequence ID" value="NZ_JAUJEA010000005.1"/>
</dbReference>
<sequence>MKNHIINYFTFIMLLGGMISGNMLFAQQSINNIVIGGHFQQWNGCGNNSTAIACASPWKPSHGFPYVYPFSPTQVPCLPLTSGPAAVPAPCFERWAMLWPDHGGNGNSVGFFQYIAFKKGVSYKLKFRAMYPWSSNENTPSHFSIAIANNVPECTDCGTTSGTTVKPSISELQVILDETFDEVNEVWKDFEITFIPDRDYEQLWLYSDEITQQTTLKETVALDDIEIVLNCVNNKYHQNTSDLPLLTKASDFITAGSNVGPNPVSGDVTVESGQDVIFEANNDIFLKPGFRAKNGGIFHALTIDCSNTTSPLNIVNTGSSGPTAFTLSPDHAKQEDIIYPIEAFPNPTNSLTTFKYSITNQGNVKLYLMNTTGKKIYLVNEAHHNTGRHQVEFDMNRLKSGLYIYTLESPDGRFTKKIIVGK</sequence>
<dbReference type="Proteomes" id="UP001172082">
    <property type="component" value="Unassembled WGS sequence"/>
</dbReference>
<gene>
    <name evidence="3" type="ORF">QQ008_14715</name>
</gene>
<keyword evidence="4" id="KW-1185">Reference proteome</keyword>
<name>A0ABT8KSM4_9BACT</name>
<protein>
    <submittedName>
        <fullName evidence="3">T9SS type A sorting domain-containing protein</fullName>
    </submittedName>
</protein>
<reference evidence="3" key="1">
    <citation type="submission" date="2023-06" db="EMBL/GenBank/DDBJ databases">
        <title>Genomic of Parafulvivirga corallium.</title>
        <authorList>
            <person name="Wang G."/>
        </authorList>
    </citation>
    <scope>NUCLEOTIDE SEQUENCE</scope>
    <source>
        <strain evidence="3">BMA10</strain>
    </source>
</reference>
<evidence type="ECO:0000313" key="3">
    <source>
        <dbReference type="EMBL" id="MDN5202638.1"/>
    </source>
</evidence>
<feature type="transmembrane region" description="Helical" evidence="1">
    <location>
        <begin position="5"/>
        <end position="25"/>
    </location>
</feature>